<dbReference type="PANTHER" id="PTHR18640:SF5">
    <property type="entry name" value="SODIUM_BILE ACID COTRANSPORTER 7"/>
    <property type="match status" value="1"/>
</dbReference>
<keyword evidence="3" id="KW-0472">Membrane</keyword>
<feature type="transmembrane region" description="Helical" evidence="3">
    <location>
        <begin position="107"/>
        <end position="128"/>
    </location>
</feature>
<dbReference type="Proteomes" id="UP001165289">
    <property type="component" value="Unassembled WGS sequence"/>
</dbReference>
<dbReference type="Pfam" id="PF13593">
    <property type="entry name" value="SBF_like"/>
    <property type="match status" value="1"/>
</dbReference>
<evidence type="ECO:0000256" key="2">
    <source>
        <dbReference type="SAM" id="MobiDB-lite"/>
    </source>
</evidence>
<feature type="transmembrane region" description="Helical" evidence="3">
    <location>
        <begin position="203"/>
        <end position="223"/>
    </location>
</feature>
<feature type="transmembrane region" description="Helical" evidence="3">
    <location>
        <begin position="274"/>
        <end position="297"/>
    </location>
</feature>
<gene>
    <name evidence="4" type="ORF">LOD99_203</name>
</gene>
<keyword evidence="3" id="KW-1133">Transmembrane helix</keyword>
<feature type="transmembrane region" description="Helical" evidence="3">
    <location>
        <begin position="44"/>
        <end position="62"/>
    </location>
</feature>
<dbReference type="InterPro" id="IPR016833">
    <property type="entry name" value="Put_Na-Bile_cotransptr"/>
</dbReference>
<comment type="similarity">
    <text evidence="1">Belongs to the bile acid:sodium symporter (BASS) (TC 2.A.28) family.</text>
</comment>
<protein>
    <submittedName>
        <fullName evidence="4">Sodium/bile acid cotransporter 7 isoform X1</fullName>
    </submittedName>
</protein>
<evidence type="ECO:0000313" key="5">
    <source>
        <dbReference type="Proteomes" id="UP001165289"/>
    </source>
</evidence>
<evidence type="ECO:0000256" key="3">
    <source>
        <dbReference type="SAM" id="Phobius"/>
    </source>
</evidence>
<dbReference type="GO" id="GO:0005886">
    <property type="term" value="C:plasma membrane"/>
    <property type="evidence" value="ECO:0007669"/>
    <property type="project" value="TreeGrafter"/>
</dbReference>
<dbReference type="PIRSF" id="PIRSF026166">
    <property type="entry name" value="UCP026166"/>
    <property type="match status" value="1"/>
</dbReference>
<accession>A0AAV7K807</accession>
<dbReference type="Gene3D" id="1.20.1530.20">
    <property type="match status" value="1"/>
</dbReference>
<feature type="transmembrane region" description="Helical" evidence="3">
    <location>
        <begin position="15"/>
        <end position="32"/>
    </location>
</feature>
<keyword evidence="5" id="KW-1185">Reference proteome</keyword>
<feature type="transmembrane region" description="Helical" evidence="3">
    <location>
        <begin position="74"/>
        <end position="95"/>
    </location>
</feature>
<dbReference type="PANTHER" id="PTHR18640">
    <property type="entry name" value="SOLUTE CARRIER FAMILY 10 MEMBER 7"/>
    <property type="match status" value="1"/>
</dbReference>
<dbReference type="EMBL" id="JAKMXF010000111">
    <property type="protein sequence ID" value="KAI6657457.1"/>
    <property type="molecule type" value="Genomic_DNA"/>
</dbReference>
<dbReference type="InterPro" id="IPR038770">
    <property type="entry name" value="Na+/solute_symporter_sf"/>
</dbReference>
<dbReference type="AlphaFoldDB" id="A0AAV7K807"/>
<proteinExistence type="inferred from homology"/>
<evidence type="ECO:0000313" key="4">
    <source>
        <dbReference type="EMBL" id="KAI6657457.1"/>
    </source>
</evidence>
<organism evidence="4 5">
    <name type="scientific">Oopsacas minuta</name>
    <dbReference type="NCBI Taxonomy" id="111878"/>
    <lineage>
        <taxon>Eukaryota</taxon>
        <taxon>Metazoa</taxon>
        <taxon>Porifera</taxon>
        <taxon>Hexactinellida</taxon>
        <taxon>Hexasterophora</taxon>
        <taxon>Lyssacinosida</taxon>
        <taxon>Leucopsacidae</taxon>
        <taxon>Oopsacas</taxon>
    </lineage>
</organism>
<name>A0AAV7K807_9METZ</name>
<feature type="transmembrane region" description="Helical" evidence="3">
    <location>
        <begin position="303"/>
        <end position="325"/>
    </location>
</feature>
<evidence type="ECO:0000256" key="1">
    <source>
        <dbReference type="ARBA" id="ARBA00006528"/>
    </source>
</evidence>
<feature type="region of interest" description="Disordered" evidence="2">
    <location>
        <begin position="336"/>
        <end position="356"/>
    </location>
</feature>
<comment type="caution">
    <text evidence="4">The sequence shown here is derived from an EMBL/GenBank/DDBJ whole genome shotgun (WGS) entry which is preliminary data.</text>
</comment>
<sequence length="356" mass="39082">MIIITQIQSFLSKHWFFIGVIQVILLAYIYPTLGVSGSPLHPEISVKIVGVSLIFLNSGLSIKTRDFAGALTNYKLHIFIQSYTLILIPLLMYLISPLLLLLSLDTWIVSGLQVVSCLPPPVSSAVILTKAIGGNEPASILNSALGSFLGVFFSPALIYLSLGLTTSVPFLSIIQSLTLTVLCPLVLGQLLRHFWIEDMLDPYKSYLTNFASCILLAIIYTAFSGTFHKGYADGISIYSLLIILFIILIVQLFLLSLSFIISTKLLSGFKRYDVICVLFCSTHKSLTLGIPMLGVIFGNTMEGVMYSIPLLVYHPMQIIIGGLLVPTLREWVASTETSRPKPNDEPSEDTVNTSIV</sequence>
<feature type="transmembrane region" description="Helical" evidence="3">
    <location>
        <begin position="140"/>
        <end position="162"/>
    </location>
</feature>
<reference evidence="4 5" key="1">
    <citation type="journal article" date="2023" name="BMC Biol.">
        <title>The compact genome of the sponge Oopsacas minuta (Hexactinellida) is lacking key metazoan core genes.</title>
        <authorList>
            <person name="Santini S."/>
            <person name="Schenkelaars Q."/>
            <person name="Jourda C."/>
            <person name="Duchesne M."/>
            <person name="Belahbib H."/>
            <person name="Rocher C."/>
            <person name="Selva M."/>
            <person name="Riesgo A."/>
            <person name="Vervoort M."/>
            <person name="Leys S.P."/>
            <person name="Kodjabachian L."/>
            <person name="Le Bivic A."/>
            <person name="Borchiellini C."/>
            <person name="Claverie J.M."/>
            <person name="Renard E."/>
        </authorList>
    </citation>
    <scope>NUCLEOTIDE SEQUENCE [LARGE SCALE GENOMIC DNA]</scope>
    <source>
        <strain evidence="4">SPO-2</strain>
    </source>
</reference>
<keyword evidence="3" id="KW-0812">Transmembrane</keyword>
<feature type="transmembrane region" description="Helical" evidence="3">
    <location>
        <begin position="235"/>
        <end position="262"/>
    </location>
</feature>
<feature type="transmembrane region" description="Helical" evidence="3">
    <location>
        <begin position="168"/>
        <end position="191"/>
    </location>
</feature>